<evidence type="ECO:0000259" key="1">
    <source>
        <dbReference type="Pfam" id="PF12274"/>
    </source>
</evidence>
<dbReference type="InterPro" id="IPR046527">
    <property type="entry name" value="PIR2-like_helical"/>
</dbReference>
<name>A0A0A9FFG4_ARUDO</name>
<dbReference type="PANTHER" id="PTHR33120:SF47">
    <property type="entry name" value="OS05G0571400 PROTEIN"/>
    <property type="match status" value="1"/>
</dbReference>
<protein>
    <submittedName>
        <fullName evidence="3">Uncharacterized protein</fullName>
    </submittedName>
</protein>
<organism evidence="3">
    <name type="scientific">Arundo donax</name>
    <name type="common">Giant reed</name>
    <name type="synonym">Donax arundinaceus</name>
    <dbReference type="NCBI Taxonomy" id="35708"/>
    <lineage>
        <taxon>Eukaryota</taxon>
        <taxon>Viridiplantae</taxon>
        <taxon>Streptophyta</taxon>
        <taxon>Embryophyta</taxon>
        <taxon>Tracheophyta</taxon>
        <taxon>Spermatophyta</taxon>
        <taxon>Magnoliopsida</taxon>
        <taxon>Liliopsida</taxon>
        <taxon>Poales</taxon>
        <taxon>Poaceae</taxon>
        <taxon>PACMAD clade</taxon>
        <taxon>Arundinoideae</taxon>
        <taxon>Arundineae</taxon>
        <taxon>Arundo</taxon>
    </lineage>
</organism>
<dbReference type="AlphaFoldDB" id="A0A0A9FFG4"/>
<feature type="domain" description="PIR2-like helical" evidence="2">
    <location>
        <begin position="1"/>
        <end position="50"/>
    </location>
</feature>
<dbReference type="EMBL" id="GBRH01186116">
    <property type="protein sequence ID" value="JAE11780.1"/>
    <property type="molecule type" value="Transcribed_RNA"/>
</dbReference>
<dbReference type="Pfam" id="PF20235">
    <property type="entry name" value="PIR2-like_helical"/>
    <property type="match status" value="1"/>
</dbReference>
<evidence type="ECO:0000313" key="3">
    <source>
        <dbReference type="EMBL" id="JAE11780.1"/>
    </source>
</evidence>
<dbReference type="InterPro" id="IPR022059">
    <property type="entry name" value="DUF3615"/>
</dbReference>
<accession>A0A0A9FFG4</accession>
<reference evidence="3" key="2">
    <citation type="journal article" date="2015" name="Data Brief">
        <title>Shoot transcriptome of the giant reed, Arundo donax.</title>
        <authorList>
            <person name="Barrero R.A."/>
            <person name="Guerrero F.D."/>
            <person name="Moolhuijzen P."/>
            <person name="Goolsby J.A."/>
            <person name="Tidwell J."/>
            <person name="Bellgard S.E."/>
            <person name="Bellgard M.I."/>
        </authorList>
    </citation>
    <scope>NUCLEOTIDE SEQUENCE</scope>
    <source>
        <tissue evidence="3">Shoot tissue taken approximately 20 cm above the soil surface</tissue>
    </source>
</reference>
<proteinExistence type="predicted"/>
<dbReference type="PANTHER" id="PTHR33120">
    <property type="entry name" value="EXPRESSED PROTEIN-RELATED"/>
    <property type="match status" value="1"/>
</dbReference>
<evidence type="ECO:0000259" key="2">
    <source>
        <dbReference type="Pfam" id="PF20235"/>
    </source>
</evidence>
<feature type="domain" description="DUF3615" evidence="1">
    <location>
        <begin position="190"/>
        <end position="308"/>
    </location>
</feature>
<dbReference type="Pfam" id="PF12274">
    <property type="entry name" value="DUF3615"/>
    <property type="match status" value="1"/>
</dbReference>
<sequence>MDMVSTLSLHRIETRSMYGLVSFLCTRYHHLDFHRAICCLLEADANLLRADPNLGPTGQRKYWATYTIFDAPGLNIISRSDRGDSPWNTTTGFPIGLCSVDALARGPDTSVNEAFKAAAAAAHHPNPDAQANLFASPKALMVLAADQLSSEAVQRIARFLCPEHPYSEQPLPPFPLKEYVSAHTKISKKVNAVLNAYEQMPNGEPKYQLHVICGVNYLVSGPVYCPGGSTFAPHKCYHSHVNFLATSRDTQSQAGEAKVVLFFAELSNDDEDKAGAQSLCCPVWLPPPCAERIRCLYCDYVGARIVHPIQEEFHGRKREFEKMVCGEDPCDDMVCGEDPYVFDPVRIQTYYTNMDAIRHSCLIADEVGCLKEDCLYADSYGLEGHKSDEDGRVIDYMIDEYDVFE</sequence>
<reference evidence="3" key="1">
    <citation type="submission" date="2014-09" db="EMBL/GenBank/DDBJ databases">
        <authorList>
            <person name="Magalhaes I.L.F."/>
            <person name="Oliveira U."/>
            <person name="Santos F.R."/>
            <person name="Vidigal T.H.D.A."/>
            <person name="Brescovit A.D."/>
            <person name="Santos A.J."/>
        </authorList>
    </citation>
    <scope>NUCLEOTIDE SEQUENCE</scope>
    <source>
        <tissue evidence="3">Shoot tissue taken approximately 20 cm above the soil surface</tissue>
    </source>
</reference>